<dbReference type="PANTHER" id="PTHR42767">
    <property type="entry name" value="ENDO-BETA-1,6-GALACTANASE"/>
    <property type="match status" value="1"/>
</dbReference>
<feature type="signal peptide" evidence="1">
    <location>
        <begin position="1"/>
        <end position="24"/>
    </location>
</feature>
<keyword evidence="4" id="KW-1185">Reference proteome</keyword>
<dbReference type="SUPFAM" id="SSF51011">
    <property type="entry name" value="Glycosyl hydrolase domain"/>
    <property type="match status" value="1"/>
</dbReference>
<dbReference type="OrthoDB" id="9806701at2"/>
<dbReference type="EMBL" id="BAMD01000006">
    <property type="protein sequence ID" value="GAF02186.1"/>
    <property type="molecule type" value="Genomic_DNA"/>
</dbReference>
<dbReference type="Gene3D" id="3.20.20.80">
    <property type="entry name" value="Glycosidases"/>
    <property type="match status" value="1"/>
</dbReference>
<feature type="chain" id="PRO_5004904134" evidence="1">
    <location>
        <begin position="25"/>
        <end position="532"/>
    </location>
</feature>
<protein>
    <submittedName>
        <fullName evidence="3">O-glycosyl hydrolase</fullName>
    </submittedName>
</protein>
<dbReference type="InterPro" id="IPR013780">
    <property type="entry name" value="Glyco_hydro_b"/>
</dbReference>
<name>W7YCK1_9BACT</name>
<dbReference type="Proteomes" id="UP000019402">
    <property type="component" value="Unassembled WGS sequence"/>
</dbReference>
<keyword evidence="3" id="KW-0378">Hydrolase</keyword>
<dbReference type="PROSITE" id="PS51257">
    <property type="entry name" value="PROKAR_LIPOPROTEIN"/>
    <property type="match status" value="1"/>
</dbReference>
<evidence type="ECO:0000313" key="3">
    <source>
        <dbReference type="EMBL" id="GAF02186.1"/>
    </source>
</evidence>
<dbReference type="Pfam" id="PF14587">
    <property type="entry name" value="Glyco_hydr_30_2"/>
    <property type="match status" value="1"/>
</dbReference>
<keyword evidence="1" id="KW-0732">Signal</keyword>
<dbReference type="InterPro" id="IPR039743">
    <property type="entry name" value="6GAL/EXGAL"/>
</dbReference>
<proteinExistence type="predicted"/>
<reference evidence="3 4" key="1">
    <citation type="journal article" date="2014" name="Genome Announc.">
        <title>Draft Genome Sequence of Cytophaga fermentans JCM 21142T, a Facultative Anaerobe Isolated from Marine Mud.</title>
        <authorList>
            <person name="Starns D."/>
            <person name="Oshima K."/>
            <person name="Suda W."/>
            <person name="Iino T."/>
            <person name="Yuki M."/>
            <person name="Inoue J."/>
            <person name="Kitamura K."/>
            <person name="Iida T."/>
            <person name="Darby A."/>
            <person name="Hattori M."/>
            <person name="Ohkuma M."/>
        </authorList>
    </citation>
    <scope>NUCLEOTIDE SEQUENCE [LARGE SCALE GENOMIC DNA]</scope>
    <source>
        <strain evidence="3 4">JCM 21142</strain>
    </source>
</reference>
<evidence type="ECO:0000256" key="1">
    <source>
        <dbReference type="SAM" id="SignalP"/>
    </source>
</evidence>
<dbReference type="Gene3D" id="2.60.40.1180">
    <property type="entry name" value="Golgi alpha-mannosidase II"/>
    <property type="match status" value="1"/>
</dbReference>
<dbReference type="RefSeq" id="WP_027470802.1">
    <property type="nucleotide sequence ID" value="NZ_BAMD01000006.1"/>
</dbReference>
<dbReference type="AlphaFoldDB" id="W7YCK1"/>
<dbReference type="SUPFAM" id="SSF51445">
    <property type="entry name" value="(Trans)glycosidases"/>
    <property type="match status" value="1"/>
</dbReference>
<evidence type="ECO:0000313" key="4">
    <source>
        <dbReference type="Proteomes" id="UP000019402"/>
    </source>
</evidence>
<gene>
    <name evidence="3" type="ORF">JCM21142_3814</name>
</gene>
<organism evidence="3 4">
    <name type="scientific">Saccharicrinis fermentans DSM 9555 = JCM 21142</name>
    <dbReference type="NCBI Taxonomy" id="869213"/>
    <lineage>
        <taxon>Bacteria</taxon>
        <taxon>Pseudomonadati</taxon>
        <taxon>Bacteroidota</taxon>
        <taxon>Bacteroidia</taxon>
        <taxon>Marinilabiliales</taxon>
        <taxon>Marinilabiliaceae</taxon>
        <taxon>Saccharicrinis</taxon>
    </lineage>
</organism>
<dbReference type="InterPro" id="IPR039514">
    <property type="entry name" value="6GAL-like"/>
</dbReference>
<evidence type="ECO:0000259" key="2">
    <source>
        <dbReference type="Pfam" id="PF14587"/>
    </source>
</evidence>
<comment type="caution">
    <text evidence="3">The sequence shown here is derived from an EMBL/GenBank/DDBJ whole genome shotgun (WGS) entry which is preliminary data.</text>
</comment>
<accession>W7YCK1</accession>
<dbReference type="PANTHER" id="PTHR42767:SF1">
    <property type="entry name" value="ENDO-BETA-1,6-GALACTANASE-LIKE DOMAIN-CONTAINING PROTEIN"/>
    <property type="match status" value="1"/>
</dbReference>
<dbReference type="eggNOG" id="COG5520">
    <property type="taxonomic scope" value="Bacteria"/>
</dbReference>
<sequence length="532" mass="60352">MYIKQTITLLALIFVIVCSCSTNNNSGGAAQEVLVNENQTYQTMEGFGASDCWTIQFVGANWPEAKREGIADLLFSKEIDQNGNPKGIGLSQWRFNIGGGTAEQGDQSGIPNVWRRAECFLNSDGTYDWNRQLGQQWFLHAAQKRGVESLLAFNNTPPVQYTKNGKGWSPGGDRYNLQADKYDDYAHFLVEVCKYFESIGVNFDYVSPFNEPQWDWKAPATQEGTPARNKEIAQLVNELSPLLAQQFPAIKIAVPEAAQLQFLYEKRGYENRDNQLKELFDSSSDSYIMNLPNVKNAVMGHSYFTTSKLDTLIEVRRKLKNYLNTYHKDLAYWQSEFCILEKHKDIGGGNKRDLGMATALYVARVIHADLALADASLWSWWTAVSPMDYKDGLVYIDLGAEQKGETKYENLREDGYFRDSKTLWVLGNYSRFVQPGMIRILTNLSNKLSLKEQMNQLMISGYKSADDRKYTFVVVNYGNENNTLSFNYFLKDKKNVTITSYVTSKDKNLEKTNVNGANVNVPARSVVSIVME</sequence>
<dbReference type="GO" id="GO:0004553">
    <property type="term" value="F:hydrolase activity, hydrolyzing O-glycosyl compounds"/>
    <property type="evidence" value="ECO:0007669"/>
    <property type="project" value="InterPro"/>
</dbReference>
<dbReference type="InterPro" id="IPR017853">
    <property type="entry name" value="GH"/>
</dbReference>
<dbReference type="STRING" id="869213.GCA_000517085_00839"/>
<feature type="domain" description="Endo-beta-1,6-galactanase-like" evidence="2">
    <location>
        <begin position="31"/>
        <end position="395"/>
    </location>
</feature>